<accession>A0A384BWP7</accession>
<dbReference type="KEGG" id="umr:103661126"/>
<proteinExistence type="predicted"/>
<dbReference type="STRING" id="29073.ENSUMAP00000003518"/>
<evidence type="ECO:0000256" key="3">
    <source>
        <dbReference type="SAM" id="MobiDB-lite"/>
    </source>
</evidence>
<evidence type="ECO:0000259" key="4">
    <source>
        <dbReference type="Pfam" id="PF14916"/>
    </source>
</evidence>
<feature type="coiled-coil region" evidence="2">
    <location>
        <begin position="120"/>
        <end position="190"/>
    </location>
</feature>
<dbReference type="GO" id="GO:0005814">
    <property type="term" value="C:centriole"/>
    <property type="evidence" value="ECO:0007669"/>
    <property type="project" value="TreeGrafter"/>
</dbReference>
<feature type="region of interest" description="Disordered" evidence="3">
    <location>
        <begin position="210"/>
        <end position="249"/>
    </location>
</feature>
<dbReference type="InterPro" id="IPR040370">
    <property type="entry name" value="CCDC74A/CCDC74B/CCDC92"/>
</dbReference>
<evidence type="ECO:0000256" key="1">
    <source>
        <dbReference type="ARBA" id="ARBA00023054"/>
    </source>
</evidence>
<gene>
    <name evidence="6" type="primary">CCDC92</name>
</gene>
<dbReference type="RefSeq" id="XP_008687018.2">
    <property type="nucleotide sequence ID" value="XM_008688796.2"/>
</dbReference>
<dbReference type="Proteomes" id="UP000261680">
    <property type="component" value="Unplaced"/>
</dbReference>
<dbReference type="InterPro" id="IPR039496">
    <property type="entry name" value="CCDC92/74_N"/>
</dbReference>
<dbReference type="PANTHER" id="PTHR14882">
    <property type="entry name" value="COILED-COIL DOMAIN-CONTAINING 74A"/>
    <property type="match status" value="1"/>
</dbReference>
<feature type="region of interest" description="Disordered" evidence="3">
    <location>
        <begin position="305"/>
        <end position="347"/>
    </location>
</feature>
<sequence length="371" mass="41033">MYPFCLQSQASCCPQLPQSQGGRAAGSALFQPSTCDPHCQRQPPGSMFPAGHLDVSMAATNLENQLHSAQKNLLFLQREHASTLKGLHAEIRRLQQHCTDLTYELTLKSSDQPGGGSSRSSELKRRCEELEAQLKLQENENNELLKELEQKNAMIAVLENTVKEREKKYLEELKVKSHKLNMLSSELEQRASTIAYLTSQLHAAKRKLMSASGTADGSPSGSPVLASYKPAPPKDKLPETPRRRMKKSLSAPLHPEFEEVYRFGAESRKLLLREPVDAMPDPTPFLLARESAEVHLIKERPLVIPPIASDRGPSEPQSPAREKPHKAHVGVAHRIHHAAPPQAQPEVETLAVDQVNGGKVARKHSGTDRTV</sequence>
<dbReference type="Pfam" id="PF14916">
    <property type="entry name" value="CCDC92"/>
    <property type="match status" value="1"/>
</dbReference>
<reference evidence="6" key="1">
    <citation type="submission" date="2025-08" db="UniProtKB">
        <authorList>
            <consortium name="RefSeq"/>
        </authorList>
    </citation>
    <scope>IDENTIFICATION</scope>
    <source>
        <tissue evidence="6">Whole blood</tissue>
    </source>
</reference>
<evidence type="ECO:0000313" key="6">
    <source>
        <dbReference type="RefSeq" id="XP_008687018.2"/>
    </source>
</evidence>
<evidence type="ECO:0000256" key="2">
    <source>
        <dbReference type="SAM" id="Coils"/>
    </source>
</evidence>
<dbReference type="PANTHER" id="PTHR14882:SF4">
    <property type="entry name" value="COILED-COIL DOMAIN-CONTAINING PROTEIN 92"/>
    <property type="match status" value="1"/>
</dbReference>
<keyword evidence="5" id="KW-1185">Reference proteome</keyword>
<dbReference type="GeneID" id="103661126"/>
<protein>
    <submittedName>
        <fullName evidence="6">Coiled-coil domain-containing protein 92 isoform X1</fullName>
    </submittedName>
</protein>
<name>A0A384BWP7_URSMA</name>
<dbReference type="AlphaFoldDB" id="A0A384BWP7"/>
<dbReference type="CTD" id="80212"/>
<feature type="compositionally biased region" description="Polar residues" evidence="3">
    <location>
        <begin position="211"/>
        <end position="221"/>
    </location>
</feature>
<keyword evidence="1 2" id="KW-0175">Coiled coil</keyword>
<organism evidence="5 6">
    <name type="scientific">Ursus maritimus</name>
    <name type="common">Polar bear</name>
    <name type="synonym">Thalarctos maritimus</name>
    <dbReference type="NCBI Taxonomy" id="29073"/>
    <lineage>
        <taxon>Eukaryota</taxon>
        <taxon>Metazoa</taxon>
        <taxon>Chordata</taxon>
        <taxon>Craniata</taxon>
        <taxon>Vertebrata</taxon>
        <taxon>Euteleostomi</taxon>
        <taxon>Mammalia</taxon>
        <taxon>Eutheria</taxon>
        <taxon>Laurasiatheria</taxon>
        <taxon>Carnivora</taxon>
        <taxon>Caniformia</taxon>
        <taxon>Ursidae</taxon>
        <taxon>Ursus</taxon>
    </lineage>
</organism>
<feature type="domain" description="CCDC92/74 N-terminal" evidence="4">
    <location>
        <begin position="63"/>
        <end position="113"/>
    </location>
</feature>
<dbReference type="OrthoDB" id="2155209at2759"/>
<evidence type="ECO:0000313" key="5">
    <source>
        <dbReference type="Proteomes" id="UP000261680"/>
    </source>
</evidence>
<feature type="compositionally biased region" description="Basic residues" evidence="3">
    <location>
        <begin position="323"/>
        <end position="337"/>
    </location>
</feature>
<feature type="compositionally biased region" description="Basic and acidic residues" evidence="3">
    <location>
        <begin position="232"/>
        <end position="242"/>
    </location>
</feature>